<evidence type="ECO:0000313" key="3">
    <source>
        <dbReference type="Proteomes" id="UP000324800"/>
    </source>
</evidence>
<sequence length="166" mass="19543">KEKQAKGAKRQASEGFIPLSQIEHDVRMAWAEDRHKTKEKDNTVDQKESRQQELLKRTIFTFVKGKQTETSCIFKTRPPLPQETIQKVQVALKKRIEFQEQVEVQVQVQVQVKVQVSSIRIIERVRQKAVKATGPRYRDRKKKFQTRVSESKEQMAIGRTRQEVER</sequence>
<name>A0A5J4QND8_9EUKA</name>
<feature type="non-terminal residue" evidence="2">
    <location>
        <position position="1"/>
    </location>
</feature>
<protein>
    <submittedName>
        <fullName evidence="2">Uncharacterized protein</fullName>
    </submittedName>
</protein>
<organism evidence="2 3">
    <name type="scientific">Streblomastix strix</name>
    <dbReference type="NCBI Taxonomy" id="222440"/>
    <lineage>
        <taxon>Eukaryota</taxon>
        <taxon>Metamonada</taxon>
        <taxon>Preaxostyla</taxon>
        <taxon>Oxymonadida</taxon>
        <taxon>Streblomastigidae</taxon>
        <taxon>Streblomastix</taxon>
    </lineage>
</organism>
<dbReference type="AlphaFoldDB" id="A0A5J4QND8"/>
<evidence type="ECO:0000256" key="1">
    <source>
        <dbReference type="SAM" id="MobiDB-lite"/>
    </source>
</evidence>
<feature type="region of interest" description="Disordered" evidence="1">
    <location>
        <begin position="134"/>
        <end position="166"/>
    </location>
</feature>
<accession>A0A5J4QND8</accession>
<evidence type="ECO:0000313" key="2">
    <source>
        <dbReference type="EMBL" id="KAA6322163.1"/>
    </source>
</evidence>
<dbReference type="EMBL" id="SNRW01045005">
    <property type="protein sequence ID" value="KAA6322163.1"/>
    <property type="molecule type" value="Genomic_DNA"/>
</dbReference>
<gene>
    <name evidence="2" type="ORF">EZS28_054468</name>
</gene>
<reference evidence="2 3" key="1">
    <citation type="submission" date="2019-03" db="EMBL/GenBank/DDBJ databases">
        <title>Single cell metagenomics reveals metabolic interactions within the superorganism composed of flagellate Streblomastix strix and complex community of Bacteroidetes bacteria on its surface.</title>
        <authorList>
            <person name="Treitli S.C."/>
            <person name="Kolisko M."/>
            <person name="Husnik F."/>
            <person name="Keeling P."/>
            <person name="Hampl V."/>
        </authorList>
    </citation>
    <scope>NUCLEOTIDE SEQUENCE [LARGE SCALE GENOMIC DNA]</scope>
    <source>
        <strain evidence="2">ST1C</strain>
    </source>
</reference>
<proteinExistence type="predicted"/>
<dbReference type="Proteomes" id="UP000324800">
    <property type="component" value="Unassembled WGS sequence"/>
</dbReference>
<comment type="caution">
    <text evidence="2">The sequence shown here is derived from an EMBL/GenBank/DDBJ whole genome shotgun (WGS) entry which is preliminary data.</text>
</comment>